<dbReference type="GO" id="GO:0005737">
    <property type="term" value="C:cytoplasm"/>
    <property type="evidence" value="ECO:0007669"/>
    <property type="project" value="TreeGrafter"/>
</dbReference>
<dbReference type="RefSeq" id="XP_040632329.1">
    <property type="nucleotide sequence ID" value="XM_040775683.1"/>
</dbReference>
<keyword evidence="4" id="KW-1185">Reference proteome</keyword>
<dbReference type="InterPro" id="IPR050791">
    <property type="entry name" value="Aldo-Keto_reductase"/>
</dbReference>
<protein>
    <submittedName>
        <fullName evidence="3">Aldo/keto reductase</fullName>
    </submittedName>
</protein>
<dbReference type="OMA" id="QLCIGWV"/>
<dbReference type="Proteomes" id="UP000030653">
    <property type="component" value="Unassembled WGS sequence"/>
</dbReference>
<reference evidence="3 4" key="1">
    <citation type="journal article" date="2012" name="Science">
        <title>The Paleozoic origin of enzymatic lignin decomposition reconstructed from 31 fungal genomes.</title>
        <authorList>
            <person name="Floudas D."/>
            <person name="Binder M."/>
            <person name="Riley R."/>
            <person name="Barry K."/>
            <person name="Blanchette R.A."/>
            <person name="Henrissat B."/>
            <person name="Martinez A.T."/>
            <person name="Otillar R."/>
            <person name="Spatafora J.W."/>
            <person name="Yadav J.S."/>
            <person name="Aerts A."/>
            <person name="Benoit I."/>
            <person name="Boyd A."/>
            <person name="Carlson A."/>
            <person name="Copeland A."/>
            <person name="Coutinho P.M."/>
            <person name="de Vries R.P."/>
            <person name="Ferreira P."/>
            <person name="Findley K."/>
            <person name="Foster B."/>
            <person name="Gaskell J."/>
            <person name="Glotzer D."/>
            <person name="Gorecki P."/>
            <person name="Heitman J."/>
            <person name="Hesse C."/>
            <person name="Hori C."/>
            <person name="Igarashi K."/>
            <person name="Jurgens J.A."/>
            <person name="Kallen N."/>
            <person name="Kersten P."/>
            <person name="Kohler A."/>
            <person name="Kuees U."/>
            <person name="Kumar T.K.A."/>
            <person name="Kuo A."/>
            <person name="LaButti K."/>
            <person name="Larrondo L.F."/>
            <person name="Lindquist E."/>
            <person name="Ling A."/>
            <person name="Lombard V."/>
            <person name="Lucas S."/>
            <person name="Lundell T."/>
            <person name="Martin R."/>
            <person name="McLaughlin D.J."/>
            <person name="Morgenstern I."/>
            <person name="Morin E."/>
            <person name="Murat C."/>
            <person name="Nagy L.G."/>
            <person name="Nolan M."/>
            <person name="Ohm R.A."/>
            <person name="Patyshakuliyeva A."/>
            <person name="Rokas A."/>
            <person name="Ruiz-Duenas F.J."/>
            <person name="Sabat G."/>
            <person name="Salamov A."/>
            <person name="Samejima M."/>
            <person name="Schmutz J."/>
            <person name="Slot J.C."/>
            <person name="St John F."/>
            <person name="Stenlid J."/>
            <person name="Sun H."/>
            <person name="Sun S."/>
            <person name="Syed K."/>
            <person name="Tsang A."/>
            <person name="Wiebenga A."/>
            <person name="Young D."/>
            <person name="Pisabarro A."/>
            <person name="Eastwood D.C."/>
            <person name="Martin F."/>
            <person name="Cullen D."/>
            <person name="Grigoriev I.V."/>
            <person name="Hibbett D.S."/>
        </authorList>
    </citation>
    <scope>NUCLEOTIDE SEQUENCE [LARGE SCALE GENOMIC DNA]</scope>
    <source>
        <strain evidence="3 4">DJM-731 SS1</strain>
    </source>
</reference>
<evidence type="ECO:0000313" key="3">
    <source>
        <dbReference type="EMBL" id="EJU05435.1"/>
    </source>
</evidence>
<dbReference type="STRING" id="1858805.M5GAN8"/>
<evidence type="ECO:0000256" key="1">
    <source>
        <dbReference type="ARBA" id="ARBA00023002"/>
    </source>
</evidence>
<feature type="domain" description="NADP-dependent oxidoreductase" evidence="2">
    <location>
        <begin position="22"/>
        <end position="309"/>
    </location>
</feature>
<dbReference type="CDD" id="cd19077">
    <property type="entry name" value="AKR_AKR8A1-2"/>
    <property type="match status" value="1"/>
</dbReference>
<gene>
    <name evidence="3" type="ORF">DACRYDRAFT_61934</name>
</gene>
<evidence type="ECO:0000259" key="2">
    <source>
        <dbReference type="Pfam" id="PF00248"/>
    </source>
</evidence>
<dbReference type="Gene3D" id="3.20.20.100">
    <property type="entry name" value="NADP-dependent oxidoreductase domain"/>
    <property type="match status" value="1"/>
</dbReference>
<accession>M5GAN8</accession>
<dbReference type="Pfam" id="PF00248">
    <property type="entry name" value="Aldo_ket_red"/>
    <property type="match status" value="1"/>
</dbReference>
<dbReference type="SUPFAM" id="SSF51430">
    <property type="entry name" value="NAD(P)-linked oxidoreductase"/>
    <property type="match status" value="1"/>
</dbReference>
<sequence>MSARIPQTNLGGSASSLRVGKVGHGLMLMTWKPTPAPEDQCFAAIRTSLEHGVGMFNSAEFYGINPREANLNLIRQFLANHPEYTNQMFLSVKSSSRSSEEQVGQSIANISQHLGGKKIDLFQLARVDRAVPVEETMRLLERLREEGLFGHIGLSECAAETLRRACKVAPVAVVEIEVSPFAYEDETKAVIATARELGVTVAAYSPLGQGFLTGSINRSDLERGDLRREGLDKWSEKNFESNMGLAGALKEIAQDKGVTPAQLCIVWVCSLGEHVIPIPGSSHPGRSLENLNAANITLSKEDIEAVERAMEENPVQGVRFQKGYPVWG</sequence>
<dbReference type="GeneID" id="63690745"/>
<keyword evidence="1" id="KW-0560">Oxidoreductase</keyword>
<dbReference type="EMBL" id="JH795856">
    <property type="protein sequence ID" value="EJU05435.1"/>
    <property type="molecule type" value="Genomic_DNA"/>
</dbReference>
<name>M5GAN8_DACPD</name>
<dbReference type="OrthoDB" id="37537at2759"/>
<dbReference type="InterPro" id="IPR023210">
    <property type="entry name" value="NADP_OxRdtase_dom"/>
</dbReference>
<evidence type="ECO:0000313" key="4">
    <source>
        <dbReference type="Proteomes" id="UP000030653"/>
    </source>
</evidence>
<proteinExistence type="predicted"/>
<dbReference type="AlphaFoldDB" id="M5GAN8"/>
<dbReference type="HOGENOM" id="CLU_023205_2_1_1"/>
<dbReference type="PANTHER" id="PTHR43625:SF78">
    <property type="entry name" value="PYRIDOXAL REDUCTASE-RELATED"/>
    <property type="match status" value="1"/>
</dbReference>
<dbReference type="InterPro" id="IPR036812">
    <property type="entry name" value="NAD(P)_OxRdtase_dom_sf"/>
</dbReference>
<organism evidence="3 4">
    <name type="scientific">Dacryopinax primogenitus (strain DJM 731)</name>
    <name type="common">Brown rot fungus</name>
    <dbReference type="NCBI Taxonomy" id="1858805"/>
    <lineage>
        <taxon>Eukaryota</taxon>
        <taxon>Fungi</taxon>
        <taxon>Dikarya</taxon>
        <taxon>Basidiomycota</taxon>
        <taxon>Agaricomycotina</taxon>
        <taxon>Dacrymycetes</taxon>
        <taxon>Dacrymycetales</taxon>
        <taxon>Dacrymycetaceae</taxon>
        <taxon>Dacryopinax</taxon>
    </lineage>
</organism>
<dbReference type="PANTHER" id="PTHR43625">
    <property type="entry name" value="AFLATOXIN B1 ALDEHYDE REDUCTASE"/>
    <property type="match status" value="1"/>
</dbReference>
<dbReference type="GO" id="GO:0016491">
    <property type="term" value="F:oxidoreductase activity"/>
    <property type="evidence" value="ECO:0007669"/>
    <property type="project" value="UniProtKB-KW"/>
</dbReference>